<name>Q1I6G4_PSEE4</name>
<dbReference type="AlphaFoldDB" id="Q1I6G4"/>
<dbReference type="eggNOG" id="COG0110">
    <property type="taxonomic scope" value="Bacteria"/>
</dbReference>
<dbReference type="InterPro" id="IPR011004">
    <property type="entry name" value="Trimer_LpxA-like_sf"/>
</dbReference>
<dbReference type="HOGENOM" id="CLU_051638_5_1_6"/>
<gene>
    <name evidence="2" type="ordered locus">PSEEN4077</name>
</gene>
<keyword evidence="2" id="KW-0012">Acyltransferase</keyword>
<dbReference type="InterPro" id="IPR001451">
    <property type="entry name" value="Hexapep"/>
</dbReference>
<reference evidence="2 3" key="1">
    <citation type="journal article" date="2006" name="Nat. Biotechnol.">
        <title>Complete genome sequence of the entomopathogenic and metabolically versatile soil bacterium Pseudomonas entomophila.</title>
        <authorList>
            <person name="Vodovar N."/>
            <person name="Vallenet D."/>
            <person name="Cruveiller S."/>
            <person name="Rouy Z."/>
            <person name="Barbe V."/>
            <person name="Acosta C."/>
            <person name="Cattolico L."/>
            <person name="Jubin C."/>
            <person name="Lajus A."/>
            <person name="Segurens B."/>
            <person name="Vacherie B."/>
            <person name="Wincker P."/>
            <person name="Weissenbach J."/>
            <person name="Lemaitre B."/>
            <person name="Medigue C."/>
            <person name="Boccard F."/>
        </authorList>
    </citation>
    <scope>NUCLEOTIDE SEQUENCE [LARGE SCALE GENOMIC DNA]</scope>
    <source>
        <strain evidence="2 3">L48</strain>
    </source>
</reference>
<dbReference type="EC" id="2.3.1.28" evidence="2"/>
<evidence type="ECO:0000256" key="1">
    <source>
        <dbReference type="ARBA" id="ARBA00007274"/>
    </source>
</evidence>
<dbReference type="CDD" id="cd03349">
    <property type="entry name" value="LbH_XAT"/>
    <property type="match status" value="1"/>
</dbReference>
<sequence length="210" mass="23307">MNFWQKLINRRERKRLRAMDKLDRAAEKIRLSYPRASVGVGSYGTPVVTEFGDDAVLRIGNYTSIAAGVQVLLGGEHRTDWLTTYPFPAMIKGLDDIKDYAPSKGDVVIGSDCWICTNAMILSGVTIGHGAIVAAGAMVTRDVPPYAVVGGNPCKFIRWRFDEPVREALLEAAWWDWPVDEVKAVARMLSSGDLDAFLDYARKRQEVSTP</sequence>
<proteinExistence type="inferred from homology"/>
<dbReference type="Pfam" id="PF00132">
    <property type="entry name" value="Hexapep"/>
    <property type="match status" value="1"/>
</dbReference>
<keyword evidence="2" id="KW-0808">Transferase</keyword>
<dbReference type="PANTHER" id="PTHR43300:SF11">
    <property type="entry name" value="ACETYLTRANSFERASE RV3034C-RELATED"/>
    <property type="match status" value="1"/>
</dbReference>
<dbReference type="GO" id="GO:0008811">
    <property type="term" value="F:chloramphenicol O-acetyltransferase activity"/>
    <property type="evidence" value="ECO:0007669"/>
    <property type="project" value="UniProtKB-EC"/>
</dbReference>
<organism evidence="2 3">
    <name type="scientific">Pseudomonas entomophila (strain L48)</name>
    <dbReference type="NCBI Taxonomy" id="384676"/>
    <lineage>
        <taxon>Bacteria</taxon>
        <taxon>Pseudomonadati</taxon>
        <taxon>Pseudomonadota</taxon>
        <taxon>Gammaproteobacteria</taxon>
        <taxon>Pseudomonadales</taxon>
        <taxon>Pseudomonadaceae</taxon>
        <taxon>Pseudomonas</taxon>
    </lineage>
</organism>
<evidence type="ECO:0000313" key="3">
    <source>
        <dbReference type="Proteomes" id="UP000000658"/>
    </source>
</evidence>
<protein>
    <submittedName>
        <fullName evidence="2">Putative chloramphenicol acetyltransferase</fullName>
        <ecNumber evidence="2">2.3.1.28</ecNumber>
    </submittedName>
</protein>
<dbReference type="OrthoDB" id="9815592at2"/>
<dbReference type="Gene3D" id="2.160.10.10">
    <property type="entry name" value="Hexapeptide repeat proteins"/>
    <property type="match status" value="1"/>
</dbReference>
<dbReference type="Proteomes" id="UP000000658">
    <property type="component" value="Chromosome"/>
</dbReference>
<accession>Q1I6G4</accession>
<dbReference type="STRING" id="384676.PSEEN4077"/>
<dbReference type="PANTHER" id="PTHR43300">
    <property type="entry name" value="ACETYLTRANSFERASE"/>
    <property type="match status" value="1"/>
</dbReference>
<dbReference type="KEGG" id="pen:PSEEN4077"/>
<dbReference type="EMBL" id="CT573326">
    <property type="protein sequence ID" value="CAK16771.1"/>
    <property type="molecule type" value="Genomic_DNA"/>
</dbReference>
<dbReference type="InterPro" id="IPR050179">
    <property type="entry name" value="Trans_hexapeptide_repeat"/>
</dbReference>
<comment type="similarity">
    <text evidence="1">Belongs to the transferase hexapeptide repeat family.</text>
</comment>
<dbReference type="SUPFAM" id="SSF51161">
    <property type="entry name" value="Trimeric LpxA-like enzymes"/>
    <property type="match status" value="1"/>
</dbReference>
<evidence type="ECO:0000313" key="2">
    <source>
        <dbReference type="EMBL" id="CAK16771.1"/>
    </source>
</evidence>